<gene>
    <name evidence="2" type="ORF">Gxy13693_031_026</name>
</gene>
<dbReference type="Gene3D" id="1.10.357.10">
    <property type="entry name" value="Tetracycline Repressor, domain 2"/>
    <property type="match status" value="1"/>
</dbReference>
<dbReference type="Pfam" id="PF17923">
    <property type="entry name" value="TetR_C_18"/>
    <property type="match status" value="1"/>
</dbReference>
<name>A0A0D6Q871_KOMXY</name>
<protein>
    <submittedName>
        <fullName evidence="2">Transcriptional regulator</fullName>
    </submittedName>
</protein>
<dbReference type="InterPro" id="IPR040804">
    <property type="entry name" value="TetR_C_18"/>
</dbReference>
<feature type="domain" description="Tetracyclin repressor-like C-terminal" evidence="1">
    <location>
        <begin position="4"/>
        <end position="64"/>
    </location>
</feature>
<dbReference type="EMBL" id="BANJ01000031">
    <property type="protein sequence ID" value="GAN99707.1"/>
    <property type="molecule type" value="Genomic_DNA"/>
</dbReference>
<sequence length="86" mass="9606">MWRINDAAPFYRHAPEAVEARQAADSLIARFMHEILPDASDMTRDPAGGLITTTCSAVGKVFPKHRELMRTSRLMPAAWPTCLQPI</sequence>
<evidence type="ECO:0000313" key="2">
    <source>
        <dbReference type="EMBL" id="GAN99707.1"/>
    </source>
</evidence>
<accession>A0A0D6Q871</accession>
<proteinExistence type="predicted"/>
<dbReference type="Proteomes" id="UP000032683">
    <property type="component" value="Unassembled WGS sequence"/>
</dbReference>
<reference evidence="2 3" key="1">
    <citation type="submission" date="2012-11" db="EMBL/GenBank/DDBJ databases">
        <title>Whole genome sequence of Gluconacetobacter xylinus NBRC 13693.</title>
        <authorList>
            <person name="Azuma Y."/>
            <person name="Higashiura N."/>
            <person name="Hirakawa H."/>
            <person name="Matsushita K."/>
        </authorList>
    </citation>
    <scope>NUCLEOTIDE SEQUENCE [LARGE SCALE GENOMIC DNA]</scope>
    <source>
        <strain evidence="2 3">NBRC 13693</strain>
    </source>
</reference>
<evidence type="ECO:0000259" key="1">
    <source>
        <dbReference type="Pfam" id="PF17923"/>
    </source>
</evidence>
<evidence type="ECO:0000313" key="3">
    <source>
        <dbReference type="Proteomes" id="UP000032683"/>
    </source>
</evidence>
<dbReference type="AlphaFoldDB" id="A0A0D6Q871"/>
<organism evidence="2 3">
    <name type="scientific">Komagataeibacter xylinus NBRC 13693</name>
    <dbReference type="NCBI Taxonomy" id="1234668"/>
    <lineage>
        <taxon>Bacteria</taxon>
        <taxon>Pseudomonadati</taxon>
        <taxon>Pseudomonadota</taxon>
        <taxon>Alphaproteobacteria</taxon>
        <taxon>Acetobacterales</taxon>
        <taxon>Acetobacteraceae</taxon>
        <taxon>Komagataeibacter</taxon>
    </lineage>
</organism>
<comment type="caution">
    <text evidence="2">The sequence shown here is derived from an EMBL/GenBank/DDBJ whole genome shotgun (WGS) entry which is preliminary data.</text>
</comment>